<dbReference type="EMBL" id="MUJZ01016993">
    <property type="protein sequence ID" value="OTF80699.1"/>
    <property type="molecule type" value="Genomic_DNA"/>
</dbReference>
<accession>A0A1Y3BIF1</accession>
<dbReference type="OrthoDB" id="272810at2759"/>
<sequence length="340" mass="36692">SLQISINDLVLNIEELVLLKLLEFIQYDPVDSEMDEISSSSSSNIGTTAASIAATQAGSTGSTTMATNSSLLYHTSGNVVSSSLSRSAQYFFAFLLIQLQRVKLSVFTSTSTLSGYLNELKKKAGIKLIRFEEALIQLKPFHKVYSLMTRRFLQDSIHEHYRSELRSQAAKILGTVDFLGNPVGFINNVLEGLNEFYSDGSIRGLIMNVTHGISDSTAKVTSVLSESLGFVTMDDRHQEIRRKIKQQIGGGQRSHLVVGAFGLAHGILGGITSVITQTYDGIVNHGGVTGFLSGLSKGVLGTFTKPAVGMLDFASGAATAVRDSSRKACFGINGRQVRRV</sequence>
<comment type="caution">
    <text evidence="1">The sequence shown here is derived from an EMBL/GenBank/DDBJ whole genome shotgun (WGS) entry which is preliminary data.</text>
</comment>
<name>A0A1Y3BIF1_EURMA</name>
<feature type="non-terminal residue" evidence="1">
    <location>
        <position position="1"/>
    </location>
</feature>
<organism evidence="1 2">
    <name type="scientific">Euroglyphus maynei</name>
    <name type="common">Mayne's house dust mite</name>
    <dbReference type="NCBI Taxonomy" id="6958"/>
    <lineage>
        <taxon>Eukaryota</taxon>
        <taxon>Metazoa</taxon>
        <taxon>Ecdysozoa</taxon>
        <taxon>Arthropoda</taxon>
        <taxon>Chelicerata</taxon>
        <taxon>Arachnida</taxon>
        <taxon>Acari</taxon>
        <taxon>Acariformes</taxon>
        <taxon>Sarcoptiformes</taxon>
        <taxon>Astigmata</taxon>
        <taxon>Psoroptidia</taxon>
        <taxon>Analgoidea</taxon>
        <taxon>Pyroglyphidae</taxon>
        <taxon>Pyroglyphinae</taxon>
        <taxon>Euroglyphus</taxon>
    </lineage>
</organism>
<proteinExistence type="predicted"/>
<reference evidence="1 2" key="1">
    <citation type="submission" date="2017-03" db="EMBL/GenBank/DDBJ databases">
        <title>Genome Survey of Euroglyphus maynei.</title>
        <authorList>
            <person name="Arlian L.G."/>
            <person name="Morgan M.S."/>
            <person name="Rider S.D."/>
        </authorList>
    </citation>
    <scope>NUCLEOTIDE SEQUENCE [LARGE SCALE GENOMIC DNA]</scope>
    <source>
        <strain evidence="1">Arlian Lab</strain>
        <tissue evidence="1">Whole body</tissue>
    </source>
</reference>
<gene>
    <name evidence="1" type="ORF">BLA29_006097</name>
</gene>
<dbReference type="AlphaFoldDB" id="A0A1Y3BIF1"/>
<dbReference type="Proteomes" id="UP000194236">
    <property type="component" value="Unassembled WGS sequence"/>
</dbReference>
<dbReference type="GO" id="GO:0007005">
    <property type="term" value="P:mitochondrion organization"/>
    <property type="evidence" value="ECO:0007669"/>
    <property type="project" value="TreeGrafter"/>
</dbReference>
<dbReference type="GO" id="GO:0006623">
    <property type="term" value="P:protein targeting to vacuole"/>
    <property type="evidence" value="ECO:0007669"/>
    <property type="project" value="TreeGrafter"/>
</dbReference>
<dbReference type="PANTHER" id="PTHR16166">
    <property type="entry name" value="VACUOLAR PROTEIN SORTING-ASSOCIATED PROTEIN VPS13"/>
    <property type="match status" value="1"/>
</dbReference>
<keyword evidence="2" id="KW-1185">Reference proteome</keyword>
<dbReference type="PANTHER" id="PTHR16166:SF141">
    <property type="entry name" value="INTERMEMBRANE LIPID TRANSFER PROTEIN VPS13D"/>
    <property type="match status" value="1"/>
</dbReference>
<dbReference type="GO" id="GO:0045053">
    <property type="term" value="P:protein retention in Golgi apparatus"/>
    <property type="evidence" value="ECO:0007669"/>
    <property type="project" value="TreeGrafter"/>
</dbReference>
<evidence type="ECO:0000313" key="2">
    <source>
        <dbReference type="Proteomes" id="UP000194236"/>
    </source>
</evidence>
<evidence type="ECO:0000313" key="1">
    <source>
        <dbReference type="EMBL" id="OTF80699.1"/>
    </source>
</evidence>
<dbReference type="InterPro" id="IPR026847">
    <property type="entry name" value="VPS13"/>
</dbReference>
<feature type="non-terminal residue" evidence="1">
    <location>
        <position position="340"/>
    </location>
</feature>
<protein>
    <submittedName>
        <fullName evidence="1">Uncharacterized protein</fullName>
    </submittedName>
</protein>